<feature type="domain" description="Myb/SANT-like" evidence="2">
    <location>
        <begin position="18"/>
        <end position="109"/>
    </location>
</feature>
<keyword evidence="4" id="KW-1185">Reference proteome</keyword>
<evidence type="ECO:0000259" key="2">
    <source>
        <dbReference type="Pfam" id="PF12776"/>
    </source>
</evidence>
<accession>A0A8X9A6P2</accession>
<evidence type="ECO:0000313" key="4">
    <source>
        <dbReference type="Proteomes" id="UP000298416"/>
    </source>
</evidence>
<evidence type="ECO:0000313" key="3">
    <source>
        <dbReference type="EMBL" id="KAG6430917.1"/>
    </source>
</evidence>
<dbReference type="Proteomes" id="UP000298416">
    <property type="component" value="Unassembled WGS sequence"/>
</dbReference>
<dbReference type="OrthoDB" id="928782at2759"/>
<sequence length="231" mass="26234">MNPNFKAQHEYFYHDGRTPEMDSIILSSLLREKKAHNFDGIVIPVEFLYEAEATLEEDIGVRVNRDDIYYRLLFLERRYRSFKGLVEHAGTRWDKPSNKVFASEKTWAALLKASEFLGAYSVDGEPEYKQMQMMFGGESLQLENNEEVIAISDTTLEAEFDDTMRSGKAHVTGQSSAAAGKQKGKMNPRKLFDDVGNASYRESANGKGTRSSNDTSCASSSPNAWWRRPYE</sequence>
<protein>
    <recommendedName>
        <fullName evidence="2">Myb/SANT-like domain-containing protein</fullName>
    </recommendedName>
</protein>
<proteinExistence type="predicted"/>
<dbReference type="PANTHER" id="PTHR47584">
    <property type="match status" value="1"/>
</dbReference>
<reference evidence="3" key="2">
    <citation type="submission" date="2020-08" db="EMBL/GenBank/DDBJ databases">
        <title>Plant Genome Project.</title>
        <authorList>
            <person name="Zhang R.-G."/>
        </authorList>
    </citation>
    <scope>NUCLEOTIDE SEQUENCE</scope>
    <source>
        <strain evidence="3">Huo1</strain>
        <tissue evidence="3">Leaf</tissue>
    </source>
</reference>
<comment type="caution">
    <text evidence="3">The sequence shown here is derived from an EMBL/GenBank/DDBJ whole genome shotgun (WGS) entry which is preliminary data.</text>
</comment>
<dbReference type="Pfam" id="PF12776">
    <property type="entry name" value="Myb_DNA-bind_3"/>
    <property type="match status" value="1"/>
</dbReference>
<dbReference type="PANTHER" id="PTHR47584:SF14">
    <property type="entry name" value="L10-INTERACTING MYB DOMAIN-CONTAINING PROTEIN-LIKE"/>
    <property type="match status" value="1"/>
</dbReference>
<gene>
    <name evidence="3" type="ORF">SASPL_108991</name>
</gene>
<feature type="compositionally biased region" description="Polar residues" evidence="1">
    <location>
        <begin position="200"/>
        <end position="223"/>
    </location>
</feature>
<organism evidence="3">
    <name type="scientific">Salvia splendens</name>
    <name type="common">Scarlet sage</name>
    <dbReference type="NCBI Taxonomy" id="180675"/>
    <lineage>
        <taxon>Eukaryota</taxon>
        <taxon>Viridiplantae</taxon>
        <taxon>Streptophyta</taxon>
        <taxon>Embryophyta</taxon>
        <taxon>Tracheophyta</taxon>
        <taxon>Spermatophyta</taxon>
        <taxon>Magnoliopsida</taxon>
        <taxon>eudicotyledons</taxon>
        <taxon>Gunneridae</taxon>
        <taxon>Pentapetalae</taxon>
        <taxon>asterids</taxon>
        <taxon>lamiids</taxon>
        <taxon>Lamiales</taxon>
        <taxon>Lamiaceae</taxon>
        <taxon>Nepetoideae</taxon>
        <taxon>Mentheae</taxon>
        <taxon>Salviinae</taxon>
        <taxon>Salvia</taxon>
        <taxon>Salvia subgen. Calosphace</taxon>
        <taxon>core Calosphace</taxon>
    </lineage>
</organism>
<evidence type="ECO:0000256" key="1">
    <source>
        <dbReference type="SAM" id="MobiDB-lite"/>
    </source>
</evidence>
<dbReference type="EMBL" id="PNBA02000003">
    <property type="protein sequence ID" value="KAG6430917.1"/>
    <property type="molecule type" value="Genomic_DNA"/>
</dbReference>
<dbReference type="InterPro" id="IPR024752">
    <property type="entry name" value="Myb/SANT-like_dom"/>
</dbReference>
<dbReference type="InterPro" id="IPR045026">
    <property type="entry name" value="LIMYB"/>
</dbReference>
<reference evidence="3" key="1">
    <citation type="submission" date="2018-01" db="EMBL/GenBank/DDBJ databases">
        <authorList>
            <person name="Mao J.F."/>
        </authorList>
    </citation>
    <scope>NUCLEOTIDE SEQUENCE</scope>
    <source>
        <strain evidence="3">Huo1</strain>
        <tissue evidence="3">Leaf</tissue>
    </source>
</reference>
<dbReference type="AlphaFoldDB" id="A0A8X9A6P2"/>
<name>A0A8X9A6P2_SALSN</name>
<feature type="region of interest" description="Disordered" evidence="1">
    <location>
        <begin position="166"/>
        <end position="231"/>
    </location>
</feature>